<protein>
    <submittedName>
        <fullName evidence="1">Uncharacterized protein</fullName>
    </submittedName>
</protein>
<name>X0WZD6_9ZZZZ</name>
<organism evidence="1">
    <name type="scientific">marine sediment metagenome</name>
    <dbReference type="NCBI Taxonomy" id="412755"/>
    <lineage>
        <taxon>unclassified sequences</taxon>
        <taxon>metagenomes</taxon>
        <taxon>ecological metagenomes</taxon>
    </lineage>
</organism>
<feature type="non-terminal residue" evidence="1">
    <location>
        <position position="1"/>
    </location>
</feature>
<dbReference type="AlphaFoldDB" id="X0WZD6"/>
<evidence type="ECO:0000313" key="1">
    <source>
        <dbReference type="EMBL" id="GAG29793.1"/>
    </source>
</evidence>
<gene>
    <name evidence="1" type="ORF">S01H1_68109</name>
</gene>
<reference evidence="1" key="1">
    <citation type="journal article" date="2014" name="Front. Microbiol.">
        <title>High frequency of phylogenetically diverse reductive dehalogenase-homologous genes in deep subseafloor sedimentary metagenomes.</title>
        <authorList>
            <person name="Kawai M."/>
            <person name="Futagami T."/>
            <person name="Toyoda A."/>
            <person name="Takaki Y."/>
            <person name="Nishi S."/>
            <person name="Hori S."/>
            <person name="Arai W."/>
            <person name="Tsubouchi T."/>
            <person name="Morono Y."/>
            <person name="Uchiyama I."/>
            <person name="Ito T."/>
            <person name="Fujiyama A."/>
            <person name="Inagaki F."/>
            <person name="Takami H."/>
        </authorList>
    </citation>
    <scope>NUCLEOTIDE SEQUENCE</scope>
    <source>
        <strain evidence="1">Expedition CK06-06</strain>
    </source>
</reference>
<proteinExistence type="predicted"/>
<dbReference type="EMBL" id="BARS01045156">
    <property type="protein sequence ID" value="GAG29793.1"/>
    <property type="molecule type" value="Genomic_DNA"/>
</dbReference>
<comment type="caution">
    <text evidence="1">The sequence shown here is derived from an EMBL/GenBank/DDBJ whole genome shotgun (WGS) entry which is preliminary data.</text>
</comment>
<sequence>LIVMATVIISTIYPAVQAARKATAETTRRWRIPAPRGNALEFDFPFTISRYDITGIICFMREHFINHADRTVGKFAADHLEVDREEEHGMARFRAAIWLQPFDQGISQKFELSARPSEIEEVCEVHIRIERLSGPPTAWRRSNGLFLEDLRSQFLLWRTLDDEIREHYLSLADQEEERLGIVIAEATDAGDEEQA</sequence>
<accession>X0WZD6</accession>